<dbReference type="GO" id="GO:0003700">
    <property type="term" value="F:DNA-binding transcription factor activity"/>
    <property type="evidence" value="ECO:0007669"/>
    <property type="project" value="InterPro"/>
</dbReference>
<keyword evidence="6" id="KW-1185">Reference proteome</keyword>
<evidence type="ECO:0000259" key="4">
    <source>
        <dbReference type="PROSITE" id="PS50987"/>
    </source>
</evidence>
<evidence type="ECO:0000256" key="2">
    <source>
        <dbReference type="ARBA" id="ARBA00023125"/>
    </source>
</evidence>
<name>A0A840A1G1_9CAUL</name>
<dbReference type="InterPro" id="IPR051011">
    <property type="entry name" value="Metal_resp_trans_reg"/>
</dbReference>
<dbReference type="InterPro" id="IPR011991">
    <property type="entry name" value="ArsR-like_HTH"/>
</dbReference>
<dbReference type="InterPro" id="IPR036390">
    <property type="entry name" value="WH_DNA-bd_sf"/>
</dbReference>
<dbReference type="PANTHER" id="PTHR43132">
    <property type="entry name" value="ARSENICAL RESISTANCE OPERON REPRESSOR ARSR-RELATED"/>
    <property type="match status" value="1"/>
</dbReference>
<gene>
    <name evidence="5" type="ORF">GGQ61_002200</name>
</gene>
<dbReference type="InterPro" id="IPR036388">
    <property type="entry name" value="WH-like_DNA-bd_sf"/>
</dbReference>
<dbReference type="EMBL" id="JACIDK010000002">
    <property type="protein sequence ID" value="MBB3891483.1"/>
    <property type="molecule type" value="Genomic_DNA"/>
</dbReference>
<evidence type="ECO:0000313" key="5">
    <source>
        <dbReference type="EMBL" id="MBB3891483.1"/>
    </source>
</evidence>
<dbReference type="PANTHER" id="PTHR43132:SF2">
    <property type="entry name" value="ARSENICAL RESISTANCE OPERON REPRESSOR ARSR-RELATED"/>
    <property type="match status" value="1"/>
</dbReference>
<evidence type="ECO:0000313" key="6">
    <source>
        <dbReference type="Proteomes" id="UP000530564"/>
    </source>
</evidence>
<dbReference type="RefSeq" id="WP_183772354.1">
    <property type="nucleotide sequence ID" value="NZ_JACIDK010000002.1"/>
</dbReference>
<dbReference type="NCBIfam" id="NF033788">
    <property type="entry name" value="HTH_metalloreg"/>
    <property type="match status" value="1"/>
</dbReference>
<dbReference type="Pfam" id="PF01022">
    <property type="entry name" value="HTH_5"/>
    <property type="match status" value="1"/>
</dbReference>
<dbReference type="SMART" id="SM00418">
    <property type="entry name" value="HTH_ARSR"/>
    <property type="match status" value="1"/>
</dbReference>
<evidence type="ECO:0000256" key="3">
    <source>
        <dbReference type="ARBA" id="ARBA00023163"/>
    </source>
</evidence>
<reference evidence="5 6" key="1">
    <citation type="submission" date="2020-08" db="EMBL/GenBank/DDBJ databases">
        <title>Genomic Encyclopedia of Type Strains, Phase IV (KMG-IV): sequencing the most valuable type-strain genomes for metagenomic binning, comparative biology and taxonomic classification.</title>
        <authorList>
            <person name="Goeker M."/>
        </authorList>
    </citation>
    <scope>NUCLEOTIDE SEQUENCE [LARGE SCALE GENOMIC DNA]</scope>
    <source>
        <strain evidence="5 6">DSM 21793</strain>
    </source>
</reference>
<keyword evidence="1" id="KW-0805">Transcription regulation</keyword>
<evidence type="ECO:0000256" key="1">
    <source>
        <dbReference type="ARBA" id="ARBA00023015"/>
    </source>
</evidence>
<dbReference type="PRINTS" id="PR00778">
    <property type="entry name" value="HTHARSR"/>
</dbReference>
<dbReference type="Gene3D" id="1.10.10.10">
    <property type="entry name" value="Winged helix-like DNA-binding domain superfamily/Winged helix DNA-binding domain"/>
    <property type="match status" value="1"/>
</dbReference>
<keyword evidence="3" id="KW-0804">Transcription</keyword>
<proteinExistence type="predicted"/>
<dbReference type="GO" id="GO:0003677">
    <property type="term" value="F:DNA binding"/>
    <property type="evidence" value="ECO:0007669"/>
    <property type="project" value="UniProtKB-KW"/>
</dbReference>
<sequence length="123" mass="13463">MATMFDLANFDITRFEASAGEAAKLLRALANERRLMVLCQLGDGELSVGDLLPRVGLSQSALSQHLAVLREEAIVATRRDGQTIWYRIANPAAVRVVTTLAEIFCPPDTRKSHDRQADAPDAD</sequence>
<dbReference type="Proteomes" id="UP000530564">
    <property type="component" value="Unassembled WGS sequence"/>
</dbReference>
<dbReference type="AlphaFoldDB" id="A0A840A1G1"/>
<dbReference type="InterPro" id="IPR001845">
    <property type="entry name" value="HTH_ArsR_DNA-bd_dom"/>
</dbReference>
<comment type="caution">
    <text evidence="5">The sequence shown here is derived from an EMBL/GenBank/DDBJ whole genome shotgun (WGS) entry which is preliminary data.</text>
</comment>
<dbReference type="SUPFAM" id="SSF46785">
    <property type="entry name" value="Winged helix' DNA-binding domain"/>
    <property type="match status" value="1"/>
</dbReference>
<keyword evidence="2" id="KW-0238">DNA-binding</keyword>
<dbReference type="PROSITE" id="PS50987">
    <property type="entry name" value="HTH_ARSR_2"/>
    <property type="match status" value="1"/>
</dbReference>
<feature type="domain" description="HTH arsR-type" evidence="4">
    <location>
        <begin position="14"/>
        <end position="111"/>
    </location>
</feature>
<accession>A0A840A1G1</accession>
<dbReference type="CDD" id="cd00090">
    <property type="entry name" value="HTH_ARSR"/>
    <property type="match status" value="1"/>
</dbReference>
<protein>
    <submittedName>
        <fullName evidence="5">ArsR family transcriptional regulator</fullName>
    </submittedName>
</protein>
<organism evidence="5 6">
    <name type="scientific">Phenylobacterium haematophilum</name>
    <dbReference type="NCBI Taxonomy" id="98513"/>
    <lineage>
        <taxon>Bacteria</taxon>
        <taxon>Pseudomonadati</taxon>
        <taxon>Pseudomonadota</taxon>
        <taxon>Alphaproteobacteria</taxon>
        <taxon>Caulobacterales</taxon>
        <taxon>Caulobacteraceae</taxon>
        <taxon>Phenylobacterium</taxon>
    </lineage>
</organism>